<protein>
    <submittedName>
        <fullName evidence="2">Glycerophosphodiester phosphodiesterase</fullName>
    </submittedName>
</protein>
<dbReference type="PANTHER" id="PTHR46211">
    <property type="entry name" value="GLYCEROPHOSPHORYL DIESTER PHOSPHODIESTERASE"/>
    <property type="match status" value="1"/>
</dbReference>
<dbReference type="InterPro" id="IPR017946">
    <property type="entry name" value="PLC-like_Pdiesterase_TIM-brl"/>
</dbReference>
<name>M5PH04_9BACI</name>
<dbReference type="GO" id="GO:0006629">
    <property type="term" value="P:lipid metabolic process"/>
    <property type="evidence" value="ECO:0007669"/>
    <property type="project" value="InterPro"/>
</dbReference>
<dbReference type="GO" id="GO:0008081">
    <property type="term" value="F:phosphoric diester hydrolase activity"/>
    <property type="evidence" value="ECO:0007669"/>
    <property type="project" value="InterPro"/>
</dbReference>
<dbReference type="eggNOG" id="COG0584">
    <property type="taxonomic scope" value="Bacteria"/>
</dbReference>
<dbReference type="Proteomes" id="UP000011907">
    <property type="component" value="Unassembled WGS sequence"/>
</dbReference>
<dbReference type="Pfam" id="PF03009">
    <property type="entry name" value="GDPD"/>
    <property type="match status" value="1"/>
</dbReference>
<dbReference type="AlphaFoldDB" id="M5PH04"/>
<evidence type="ECO:0000313" key="2">
    <source>
        <dbReference type="EMBL" id="EME75922.1"/>
    </source>
</evidence>
<reference evidence="2 3" key="1">
    <citation type="journal article" date="2013" name="Genome Announc.">
        <title>Draft Whole-Genome Sequence of Bacillus sonorensis Strain L12, a Source of Nonribosomal Lipopeptides.</title>
        <authorList>
            <person name="Adimpong D.B."/>
            <person name="Sorensen K.I."/>
            <person name="Nielsen D.S."/>
            <person name="Thorsen L."/>
            <person name="Rasmussen T.B."/>
            <person name="Derkx P.M."/>
            <person name="Jespersen L."/>
        </authorList>
    </citation>
    <scope>NUCLEOTIDE SEQUENCE [LARGE SCALE GENOMIC DNA]</scope>
    <source>
        <strain evidence="2 3">L12</strain>
    </source>
</reference>
<dbReference type="Gene3D" id="3.20.20.190">
    <property type="entry name" value="Phosphatidylinositol (PI) phosphodiesterase"/>
    <property type="match status" value="1"/>
</dbReference>
<accession>M5PH04</accession>
<dbReference type="SUPFAM" id="SSF51695">
    <property type="entry name" value="PLC-like phosphodiesterases"/>
    <property type="match status" value="1"/>
</dbReference>
<organism evidence="2 3">
    <name type="scientific">Bacillus sonorensis L12</name>
    <dbReference type="NCBI Taxonomy" id="1274524"/>
    <lineage>
        <taxon>Bacteria</taxon>
        <taxon>Bacillati</taxon>
        <taxon>Bacillota</taxon>
        <taxon>Bacilli</taxon>
        <taxon>Bacillales</taxon>
        <taxon>Bacillaceae</taxon>
        <taxon>Bacillus</taxon>
    </lineage>
</organism>
<comment type="caution">
    <text evidence="2">The sequence shown here is derived from an EMBL/GenBank/DDBJ whole genome shotgun (WGS) entry which is preliminary data.</text>
</comment>
<gene>
    <name evidence="2" type="ORF">BSONL12_03069</name>
</gene>
<dbReference type="PATRIC" id="fig|1274524.3.peg.669"/>
<dbReference type="PROSITE" id="PS51704">
    <property type="entry name" value="GP_PDE"/>
    <property type="match status" value="1"/>
</dbReference>
<feature type="domain" description="GP-PDE" evidence="1">
    <location>
        <begin position="35"/>
        <end position="272"/>
    </location>
</feature>
<proteinExistence type="predicted"/>
<evidence type="ECO:0000313" key="3">
    <source>
        <dbReference type="Proteomes" id="UP000011907"/>
    </source>
</evidence>
<evidence type="ECO:0000259" key="1">
    <source>
        <dbReference type="PROSITE" id="PS51704"/>
    </source>
</evidence>
<dbReference type="PANTHER" id="PTHR46211:SF1">
    <property type="entry name" value="GLYCEROPHOSPHODIESTER PHOSPHODIESTERASE, CYTOPLASMIC"/>
    <property type="match status" value="1"/>
</dbReference>
<dbReference type="InterPro" id="IPR030395">
    <property type="entry name" value="GP_PDE_dom"/>
</dbReference>
<dbReference type="STRING" id="1274524.BSONL12_03069"/>
<sequence>MPRMFYNSKTADLLASALRVSLLWKDFFAEELTCLHIIAHRGASAYAPENTFAAFEKARELGAGFIELDVQLTKDGKLAVIHDDKVDRTTNGTGFVRHFTMKELETLDAGSWFSPSFQGEKIPDLEAVLHKYHNKIGLLIEIKSSKTQPGIEKAIGRLIDRLGPSANTIVQSFDAGAIMTLHNLYPSIPGAVLIRPRFGMLPYGRLRHISSFARYVSLKHTMLSSFLIKSAHSHDMKVFAWTVNGRKTGRRLQSWNIDGIITDYPDYFKKEGKA</sequence>
<dbReference type="EMBL" id="AOFM01000003">
    <property type="protein sequence ID" value="EME75922.1"/>
    <property type="molecule type" value="Genomic_DNA"/>
</dbReference>